<keyword evidence="22" id="KW-1185">Reference proteome</keyword>
<dbReference type="EnsemblMetazoa" id="GAUT039621-RA">
    <property type="protein sequence ID" value="GAUT039621-PA"/>
    <property type="gene ID" value="GAUT039621"/>
</dbReference>
<evidence type="ECO:0000259" key="20">
    <source>
        <dbReference type="PROSITE" id="PS51217"/>
    </source>
</evidence>
<dbReference type="VEuPathDB" id="VectorBase:GAUT039621"/>
<dbReference type="SUPFAM" id="SSF56601">
    <property type="entry name" value="beta-lactamase/transpeptidase-like"/>
    <property type="match status" value="1"/>
</dbReference>
<protein>
    <recommendedName>
        <fullName evidence="23">DNA helicase</fullName>
    </recommendedName>
</protein>
<dbReference type="GO" id="GO:0005524">
    <property type="term" value="F:ATP binding"/>
    <property type="evidence" value="ECO:0007669"/>
    <property type="project" value="UniProtKB-UniRule"/>
</dbReference>
<evidence type="ECO:0000256" key="1">
    <source>
        <dbReference type="ARBA" id="ARBA00003217"/>
    </source>
</evidence>
<dbReference type="InterPro" id="IPR015956">
    <property type="entry name" value="Peniciliin-bd_prot_C_sf"/>
</dbReference>
<dbReference type="SMART" id="SM00936">
    <property type="entry name" value="PBP5_C"/>
    <property type="match status" value="1"/>
</dbReference>
<feature type="domain" description="UvrD-like helicase C-terminal" evidence="20">
    <location>
        <begin position="313"/>
        <end position="590"/>
    </location>
</feature>
<evidence type="ECO:0000256" key="4">
    <source>
        <dbReference type="ARBA" id="ARBA00022645"/>
    </source>
</evidence>
<comment type="caution">
    <text evidence="18">Lacks conserved residue(s) required for the propagation of feature annotation.</text>
</comment>
<evidence type="ECO:0000256" key="15">
    <source>
        <dbReference type="ARBA" id="ARBA00034000"/>
    </source>
</evidence>
<dbReference type="PROSITE" id="PS51198">
    <property type="entry name" value="UVRD_HELICASE_ATP_BIND"/>
    <property type="match status" value="1"/>
</dbReference>
<evidence type="ECO:0000256" key="14">
    <source>
        <dbReference type="ARBA" id="ARBA00023316"/>
    </source>
</evidence>
<evidence type="ECO:0000256" key="18">
    <source>
        <dbReference type="PROSITE-ProRule" id="PRU00560"/>
    </source>
</evidence>
<accession>A0A1A9VK30</accession>
<dbReference type="SUPFAM" id="SSF69189">
    <property type="entry name" value="Penicillin-binding protein associated domain"/>
    <property type="match status" value="1"/>
</dbReference>
<evidence type="ECO:0000256" key="5">
    <source>
        <dbReference type="ARBA" id="ARBA00022670"/>
    </source>
</evidence>
<dbReference type="GO" id="GO:0005829">
    <property type="term" value="C:cytosol"/>
    <property type="evidence" value="ECO:0007669"/>
    <property type="project" value="TreeGrafter"/>
</dbReference>
<dbReference type="Pfam" id="PF13361">
    <property type="entry name" value="UvrD_C"/>
    <property type="match status" value="1"/>
</dbReference>
<evidence type="ECO:0000259" key="19">
    <source>
        <dbReference type="PROSITE" id="PS51198"/>
    </source>
</evidence>
<dbReference type="GO" id="GO:0000725">
    <property type="term" value="P:recombinational repair"/>
    <property type="evidence" value="ECO:0007669"/>
    <property type="project" value="TreeGrafter"/>
</dbReference>
<dbReference type="InterPro" id="IPR012907">
    <property type="entry name" value="Peptidase_S11_C"/>
</dbReference>
<dbReference type="Pfam" id="PF07943">
    <property type="entry name" value="PBP5_C"/>
    <property type="match status" value="1"/>
</dbReference>
<evidence type="ECO:0000256" key="17">
    <source>
        <dbReference type="ARBA" id="ARBA00048988"/>
    </source>
</evidence>
<dbReference type="PROSITE" id="PS51217">
    <property type="entry name" value="UVRD_HELICASE_CTER"/>
    <property type="match status" value="1"/>
</dbReference>
<evidence type="ECO:0000256" key="8">
    <source>
        <dbReference type="ARBA" id="ARBA00022801"/>
    </source>
</evidence>
<evidence type="ECO:0000313" key="22">
    <source>
        <dbReference type="Proteomes" id="UP000078200"/>
    </source>
</evidence>
<dbReference type="PANTHER" id="PTHR11070">
    <property type="entry name" value="UVRD / RECB / PCRA DNA HELICASE FAMILY MEMBER"/>
    <property type="match status" value="1"/>
</dbReference>
<dbReference type="InterPro" id="IPR018044">
    <property type="entry name" value="Peptidase_S11"/>
</dbReference>
<evidence type="ECO:0008006" key="23">
    <source>
        <dbReference type="Google" id="ProtNLM"/>
    </source>
</evidence>
<dbReference type="Pfam" id="PF00580">
    <property type="entry name" value="UvrD-helicase"/>
    <property type="match status" value="1"/>
</dbReference>
<dbReference type="GO" id="GO:0043138">
    <property type="term" value="F:3'-5' DNA helicase activity"/>
    <property type="evidence" value="ECO:0007669"/>
    <property type="project" value="UniProtKB-EC"/>
</dbReference>
<dbReference type="InterPro" id="IPR037167">
    <property type="entry name" value="Peptidase_S11_C_sf"/>
</dbReference>
<keyword evidence="9 18" id="KW-0347">Helicase</keyword>
<dbReference type="GO" id="GO:0033202">
    <property type="term" value="C:DNA helicase complex"/>
    <property type="evidence" value="ECO:0007669"/>
    <property type="project" value="TreeGrafter"/>
</dbReference>
<evidence type="ECO:0000256" key="3">
    <source>
        <dbReference type="ARBA" id="ARBA00007164"/>
    </source>
</evidence>
<dbReference type="InterPro" id="IPR012338">
    <property type="entry name" value="Beta-lactam/transpept-like"/>
</dbReference>
<keyword evidence="6" id="KW-0732">Signal</keyword>
<comment type="catalytic activity">
    <reaction evidence="16">
        <text>Couples ATP hydrolysis with the unwinding of duplex DNA by translocating in the 3'-5' direction.</text>
        <dbReference type="EC" id="5.6.2.4"/>
    </reaction>
</comment>
<comment type="function">
    <text evidence="1">Removes C-terminal D-alanyl residues from sugar-peptide cell wall precursors.</text>
</comment>
<reference evidence="21" key="1">
    <citation type="submission" date="2020-05" db="UniProtKB">
        <authorList>
            <consortium name="EnsemblMetazoa"/>
        </authorList>
    </citation>
    <scope>IDENTIFICATION</scope>
    <source>
        <strain evidence="21">TTRI</strain>
    </source>
</reference>
<dbReference type="GO" id="GO:0071555">
    <property type="term" value="P:cell wall organization"/>
    <property type="evidence" value="ECO:0007669"/>
    <property type="project" value="UniProtKB-KW"/>
</dbReference>
<dbReference type="GO" id="GO:0003677">
    <property type="term" value="F:DNA binding"/>
    <property type="evidence" value="ECO:0007669"/>
    <property type="project" value="InterPro"/>
</dbReference>
<dbReference type="Proteomes" id="UP000078200">
    <property type="component" value="Unassembled WGS sequence"/>
</dbReference>
<dbReference type="Gene3D" id="2.60.410.10">
    <property type="entry name" value="D-Ala-D-Ala carboxypeptidase, C-terminal domain"/>
    <property type="match status" value="1"/>
</dbReference>
<evidence type="ECO:0000256" key="12">
    <source>
        <dbReference type="ARBA" id="ARBA00022984"/>
    </source>
</evidence>
<evidence type="ECO:0000256" key="11">
    <source>
        <dbReference type="ARBA" id="ARBA00022960"/>
    </source>
</evidence>
<dbReference type="InterPro" id="IPR014017">
    <property type="entry name" value="DNA_helicase_UvrD-like_C"/>
</dbReference>
<keyword evidence="12" id="KW-0573">Peptidoglycan synthesis</keyword>
<evidence type="ECO:0000256" key="2">
    <source>
        <dbReference type="ARBA" id="ARBA00004752"/>
    </source>
</evidence>
<keyword evidence="7 18" id="KW-0547">Nucleotide-binding</keyword>
<dbReference type="Gene3D" id="3.40.710.10">
    <property type="entry name" value="DD-peptidase/beta-lactamase superfamily"/>
    <property type="match status" value="1"/>
</dbReference>
<keyword evidence="13" id="KW-0413">Isomerase</keyword>
<dbReference type="InterPro" id="IPR001967">
    <property type="entry name" value="Peptidase_S11_N"/>
</dbReference>
<comment type="pathway">
    <text evidence="2">Cell wall biogenesis; peptidoglycan biosynthesis.</text>
</comment>
<keyword evidence="4" id="KW-0121">Carboxypeptidase</keyword>
<keyword evidence="10 18" id="KW-0067">ATP-binding</keyword>
<keyword evidence="8 18" id="KW-0378">Hydrolase</keyword>
<dbReference type="STRING" id="7395.A0A1A9VK30"/>
<evidence type="ECO:0000256" key="10">
    <source>
        <dbReference type="ARBA" id="ARBA00022840"/>
    </source>
</evidence>
<comment type="catalytic activity">
    <reaction evidence="17">
        <text>ATP + H2O = ADP + phosphate + H(+)</text>
        <dbReference type="Rhea" id="RHEA:13065"/>
        <dbReference type="ChEBI" id="CHEBI:15377"/>
        <dbReference type="ChEBI" id="CHEBI:15378"/>
        <dbReference type="ChEBI" id="CHEBI:30616"/>
        <dbReference type="ChEBI" id="CHEBI:43474"/>
        <dbReference type="ChEBI" id="CHEBI:456216"/>
        <dbReference type="EC" id="5.6.2.4"/>
    </reaction>
</comment>
<dbReference type="Gene3D" id="3.40.50.300">
    <property type="entry name" value="P-loop containing nucleotide triphosphate hydrolases"/>
    <property type="match status" value="3"/>
</dbReference>
<dbReference type="UniPathway" id="UPA00219"/>
<evidence type="ECO:0000256" key="6">
    <source>
        <dbReference type="ARBA" id="ARBA00022729"/>
    </source>
</evidence>
<evidence type="ECO:0000256" key="13">
    <source>
        <dbReference type="ARBA" id="ARBA00023235"/>
    </source>
</evidence>
<sequence length="1067" mass="122081">MWHNSSPIPLTKTGLLSTLAGTSAPTFKAISFKIVLSIFHSFPSVRTTAPASEDPLPSPAAIEAGIAPNCTLSECKELHSIIFNKVLHNETVQNDINLVATEIDENKLRDLLYTLCVKRSMSANDSEYIKDKLNAPDGIHDLQSGTTEHIKRLAEILSEGSKRDQSYIYIDLYSSEKSKNALLDYNDIIDLATNLLSNPNYKDWVLFNLDQKIDHILVDEAQDNSISQWKIITNLCDEFFASNDEKRTLFVVGDVKQSIYRFQGANPHLFNYMQQYFHTKTGGRDWISCQLEKSFRSTPEVLMLVDRIFNNFRAEISFVDNEIKHVPHRENDQGYIEIWPALPKCKEKEQRALQIPLTCKEGYTIADRLLAQAIAHKIHNWLNEGRILVAKDRHIEPRDIVILVRQRNVLVDYIISELKKANVPVVGRDYFRIMDYIAVQDLIALAEFLLLQANDLALANALKSPLFNFTEDDLFNIAYDRKEQSLWERLQDYHGVIYSELNYLINLSRIESPLALFTHILRTGKKKFAARLGLECFEVLDEFMNLVLQFENPSLQAFVQWIKENNPEIKNDMQSKRNAVRIMTIHKSKGLQAPIVFLVDTNTVPRDSESIIFDGTEVPFWCGKNNNAYCDQVKREKKLEDYNEYLRLLYVALTRAEDELYILSKEPVQKGSWYDLITRYGEQTKAKQAVVLDLASDSFIFDHNSDEKMAPSSMSKLMTLYIAFDYLKAGIINMEDKFRVSRKAWERKGSSMFLKEGQSVTVRELLEGITIVSGNDACITLAEGIAGSEENFVAEMNEVAQNLNLNDSHFVNSSGWPDGDHFMSAKDLVMLAKRIFTDFPEYYDLFSEQYLTYNEIAQKNKNLLLFHDIGVDGLKTGYTNAGGYGIVASAKRNDRRIFAVVNGLNTEKERIEEAKRLIQYSLNHFNTKKIFAKDSVVEEVNVLYGKDKKVPITVANDVTITYNRKLHDQIKVRIEYKDMIPAPIKKGQEVGKVFVEIPGIGQQTTPLYAANDVQELNFIENILEILWAVTLKFSNSFTKVVPSIATLHAFYLLEYAMQFPLEYAQLE</sequence>
<dbReference type="PANTHER" id="PTHR11070:SF2">
    <property type="entry name" value="ATP-DEPENDENT DNA HELICASE SRS2"/>
    <property type="match status" value="1"/>
</dbReference>
<keyword evidence="5" id="KW-0645">Protease</keyword>
<keyword evidence="14" id="KW-0961">Cell wall biogenesis/degradation</keyword>
<name>A0A1A9VK30_GLOAU</name>
<dbReference type="AlphaFoldDB" id="A0A1A9VK30"/>
<keyword evidence="11" id="KW-0133">Cell shape</keyword>
<dbReference type="PRINTS" id="PR00725">
    <property type="entry name" value="DADACBPTASE1"/>
</dbReference>
<dbReference type="InterPro" id="IPR000212">
    <property type="entry name" value="DNA_helicase_UvrD/REP"/>
</dbReference>
<feature type="domain" description="UvrD-like helicase ATP-binding" evidence="19">
    <location>
        <begin position="1"/>
        <end position="298"/>
    </location>
</feature>
<evidence type="ECO:0000256" key="16">
    <source>
        <dbReference type="ARBA" id="ARBA00034617"/>
    </source>
</evidence>
<evidence type="ECO:0000256" key="9">
    <source>
        <dbReference type="ARBA" id="ARBA00022806"/>
    </source>
</evidence>
<dbReference type="SUPFAM" id="SSF52540">
    <property type="entry name" value="P-loop containing nucleoside triphosphate hydrolases"/>
    <property type="match status" value="1"/>
</dbReference>
<evidence type="ECO:0000313" key="21">
    <source>
        <dbReference type="EnsemblMetazoa" id="GAUT039621-PA"/>
    </source>
</evidence>
<dbReference type="GO" id="GO:0009002">
    <property type="term" value="F:serine-type D-Ala-D-Ala carboxypeptidase activity"/>
    <property type="evidence" value="ECO:0007669"/>
    <property type="project" value="UniProtKB-EC"/>
</dbReference>
<organism evidence="21 22">
    <name type="scientific">Glossina austeni</name>
    <name type="common">Savannah tsetse fly</name>
    <dbReference type="NCBI Taxonomy" id="7395"/>
    <lineage>
        <taxon>Eukaryota</taxon>
        <taxon>Metazoa</taxon>
        <taxon>Ecdysozoa</taxon>
        <taxon>Arthropoda</taxon>
        <taxon>Hexapoda</taxon>
        <taxon>Insecta</taxon>
        <taxon>Pterygota</taxon>
        <taxon>Neoptera</taxon>
        <taxon>Endopterygota</taxon>
        <taxon>Diptera</taxon>
        <taxon>Brachycera</taxon>
        <taxon>Muscomorpha</taxon>
        <taxon>Hippoboscoidea</taxon>
        <taxon>Glossinidae</taxon>
        <taxon>Glossina</taxon>
    </lineage>
</organism>
<comment type="similarity">
    <text evidence="3">Belongs to the peptidase S11 family.</text>
</comment>
<dbReference type="Pfam" id="PF00768">
    <property type="entry name" value="Peptidase_S11"/>
    <property type="match status" value="1"/>
</dbReference>
<evidence type="ECO:0000256" key="7">
    <source>
        <dbReference type="ARBA" id="ARBA00022741"/>
    </source>
</evidence>
<comment type="catalytic activity">
    <reaction evidence="15">
        <text>Preferential cleavage: (Ac)2-L-Lys-D-Ala-|-D-Ala. Also transpeptidation of peptidyl-alanyl moieties that are N-acyl substituents of D-alanine.</text>
        <dbReference type="EC" id="3.4.16.4"/>
    </reaction>
</comment>
<dbReference type="GO" id="GO:0008360">
    <property type="term" value="P:regulation of cell shape"/>
    <property type="evidence" value="ECO:0007669"/>
    <property type="project" value="UniProtKB-KW"/>
</dbReference>
<dbReference type="GO" id="GO:0006508">
    <property type="term" value="P:proteolysis"/>
    <property type="evidence" value="ECO:0007669"/>
    <property type="project" value="UniProtKB-KW"/>
</dbReference>
<dbReference type="InterPro" id="IPR027417">
    <property type="entry name" value="P-loop_NTPase"/>
</dbReference>
<dbReference type="InterPro" id="IPR014016">
    <property type="entry name" value="UvrD-like_ATP-bd"/>
</dbReference>
<proteinExistence type="inferred from homology"/>